<reference evidence="1 2" key="1">
    <citation type="submission" date="2015-08" db="EMBL/GenBank/DDBJ databases">
        <title>Next Generation Sequencing and Analysis of the Genome of Puccinia sorghi L Schw, the Causal Agent of Maize Common Rust.</title>
        <authorList>
            <person name="Rochi L."/>
            <person name="Burguener G."/>
            <person name="Darino M."/>
            <person name="Turjanski A."/>
            <person name="Kreff E."/>
            <person name="Dieguez M.J."/>
            <person name="Sacco F."/>
        </authorList>
    </citation>
    <scope>NUCLEOTIDE SEQUENCE [LARGE SCALE GENOMIC DNA]</scope>
    <source>
        <strain evidence="1 2">RO10H11247</strain>
    </source>
</reference>
<dbReference type="VEuPathDB" id="FungiDB:VP01_444g4"/>
<proteinExistence type="predicted"/>
<dbReference type="Proteomes" id="UP000037035">
    <property type="component" value="Unassembled WGS sequence"/>
</dbReference>
<gene>
    <name evidence="1" type="ORF">VP01_444g4</name>
</gene>
<keyword evidence="2" id="KW-1185">Reference proteome</keyword>
<comment type="caution">
    <text evidence="1">The sequence shown here is derived from an EMBL/GenBank/DDBJ whole genome shotgun (WGS) entry which is preliminary data.</text>
</comment>
<protein>
    <submittedName>
        <fullName evidence="1">Uncharacterized protein</fullName>
    </submittedName>
</protein>
<name>A0A0L6UQ94_9BASI</name>
<evidence type="ECO:0000313" key="1">
    <source>
        <dbReference type="EMBL" id="KNZ50387.1"/>
    </source>
</evidence>
<evidence type="ECO:0000313" key="2">
    <source>
        <dbReference type="Proteomes" id="UP000037035"/>
    </source>
</evidence>
<organism evidence="1 2">
    <name type="scientific">Puccinia sorghi</name>
    <dbReference type="NCBI Taxonomy" id="27349"/>
    <lineage>
        <taxon>Eukaryota</taxon>
        <taxon>Fungi</taxon>
        <taxon>Dikarya</taxon>
        <taxon>Basidiomycota</taxon>
        <taxon>Pucciniomycotina</taxon>
        <taxon>Pucciniomycetes</taxon>
        <taxon>Pucciniales</taxon>
        <taxon>Pucciniaceae</taxon>
        <taxon>Puccinia</taxon>
    </lineage>
</organism>
<dbReference type="AlphaFoldDB" id="A0A0L6UQ94"/>
<sequence>MYTLPAGSQWRTPAPDLQAPYYNLNTLLYAPPAGWSSHQQVPEFDLMGLNLVCLLSKRDSNVSRCLLVHNILGQATPQCKLIKDKHKVQARLRIISCIVLPILLADLKGHWNELYEEDEPDSAPVVVDNIFKSNEGIHSILHPITLSHFEESQ</sequence>
<dbReference type="OrthoDB" id="2649667at2759"/>
<accession>A0A0L6UQ94</accession>
<dbReference type="EMBL" id="LAVV01009557">
    <property type="protein sequence ID" value="KNZ50387.1"/>
    <property type="molecule type" value="Genomic_DNA"/>
</dbReference>